<evidence type="ECO:0000313" key="6">
    <source>
        <dbReference type="EMBL" id="KAK2592238.1"/>
    </source>
</evidence>
<feature type="region of interest" description="Disordered" evidence="4">
    <location>
        <begin position="139"/>
        <end position="178"/>
    </location>
</feature>
<dbReference type="Gene3D" id="4.10.240.10">
    <property type="entry name" value="Zn(2)-C6 fungal-type DNA-binding domain"/>
    <property type="match status" value="1"/>
</dbReference>
<keyword evidence="3" id="KW-0539">Nucleus</keyword>
<dbReference type="SUPFAM" id="SSF57701">
    <property type="entry name" value="Zn2/Cys6 DNA-binding domain"/>
    <property type="match status" value="1"/>
</dbReference>
<dbReference type="CDD" id="cd12148">
    <property type="entry name" value="fungal_TF_MHR"/>
    <property type="match status" value="1"/>
</dbReference>
<feature type="domain" description="Zn(2)-C6 fungal-type" evidence="5">
    <location>
        <begin position="97"/>
        <end position="127"/>
    </location>
</feature>
<feature type="region of interest" description="Disordered" evidence="4">
    <location>
        <begin position="1"/>
        <end position="96"/>
    </location>
</feature>
<reference evidence="6" key="1">
    <citation type="submission" date="2023-06" db="EMBL/GenBank/DDBJ databases">
        <title>Conoideocrella luteorostrata (Hypocreales: Clavicipitaceae), a potential biocontrol fungus for elongate hemlock scale in United States Christmas tree production areas.</title>
        <authorList>
            <person name="Barrett H."/>
            <person name="Lovett B."/>
            <person name="Macias A.M."/>
            <person name="Stajich J.E."/>
            <person name="Kasson M.T."/>
        </authorList>
    </citation>
    <scope>NUCLEOTIDE SEQUENCE</scope>
    <source>
        <strain evidence="6">ARSEF 14590</strain>
    </source>
</reference>
<dbReference type="GO" id="GO:0006351">
    <property type="term" value="P:DNA-templated transcription"/>
    <property type="evidence" value="ECO:0007669"/>
    <property type="project" value="InterPro"/>
</dbReference>
<dbReference type="EMBL" id="JASWJB010000278">
    <property type="protein sequence ID" value="KAK2592238.1"/>
    <property type="molecule type" value="Genomic_DNA"/>
</dbReference>
<dbReference type="GO" id="GO:0000981">
    <property type="term" value="F:DNA-binding transcription factor activity, RNA polymerase II-specific"/>
    <property type="evidence" value="ECO:0007669"/>
    <property type="project" value="InterPro"/>
</dbReference>
<name>A0AAJ0CFR9_9HYPO</name>
<evidence type="ECO:0000256" key="2">
    <source>
        <dbReference type="ARBA" id="ARBA00022723"/>
    </source>
</evidence>
<dbReference type="CDD" id="cd00067">
    <property type="entry name" value="GAL4"/>
    <property type="match status" value="1"/>
</dbReference>
<dbReference type="Pfam" id="PF00172">
    <property type="entry name" value="Zn_clus"/>
    <property type="match status" value="1"/>
</dbReference>
<dbReference type="InterPro" id="IPR036864">
    <property type="entry name" value="Zn2-C6_fun-type_DNA-bd_sf"/>
</dbReference>
<feature type="compositionally biased region" description="Basic and acidic residues" evidence="4">
    <location>
        <begin position="59"/>
        <end position="73"/>
    </location>
</feature>
<dbReference type="PROSITE" id="PS50048">
    <property type="entry name" value="ZN2_CY6_FUNGAL_2"/>
    <property type="match status" value="1"/>
</dbReference>
<dbReference type="PANTHER" id="PTHR31001">
    <property type="entry name" value="UNCHARACTERIZED TRANSCRIPTIONAL REGULATORY PROTEIN"/>
    <property type="match status" value="1"/>
</dbReference>
<evidence type="ECO:0000256" key="1">
    <source>
        <dbReference type="ARBA" id="ARBA00004123"/>
    </source>
</evidence>
<dbReference type="SMART" id="SM00906">
    <property type="entry name" value="Fungal_trans"/>
    <property type="match status" value="1"/>
</dbReference>
<proteinExistence type="predicted"/>
<evidence type="ECO:0000256" key="3">
    <source>
        <dbReference type="ARBA" id="ARBA00023242"/>
    </source>
</evidence>
<sequence>MDLPILHNSHHGNHHLGARDLASPSSLGLKPLHLDSPSSVASSSSVGAPTQSYPRHPGPPRDDAPNLDYRELSGEASPTNGDEPLKKKQKRNKPTLSCHECVERKTKCDRGRPHCLACIKRQTDCRYAHVANLLEETSRSAANGRRMTRPPKKKGAGDGPMAIPNIADRGAINDQDSSSRGAAALTTGLLSHVPYSVTKASNVFGIGSEHPFANYWTCEGGLPEVVSVLPEKAQADILVARYFECVDPVYPMIHRQTFYADYEHFWRMGVEEKNRMDATFIALIFVILALGTQFVTTTTTKKRKQTAEFYASAANQALRMSSYLSTASLRSIQAMVLMTYFLINDNHASDGWAFAGILVRQAYAMGLHRDPNIVTPNANPFEKQQRRKVWQAVLLQDTFLTVLLSLPPSATHTDVSVDDLLDDSSSIASSDPTDTAYIRGSWMLANLVQETICSPRSLDVPICTTVRHKSKLVADFRAVYRSFPDVFRSWDADSLTAVSSTNKRIVRQTLFLTSNYFHNLMLVHASESPDVPVNVRGTLEAAHDAISAFFLMYSLLEAEARVWWVFNHRAFLEALCIANVLRETGKDAAGRDMLARDPLFVRARGDITRMIQIMKLIGSDNDVAHTRVQILSEFLD</sequence>
<dbReference type="Proteomes" id="UP001251528">
    <property type="component" value="Unassembled WGS sequence"/>
</dbReference>
<dbReference type="InterPro" id="IPR007219">
    <property type="entry name" value="XnlR_reg_dom"/>
</dbReference>
<dbReference type="InterPro" id="IPR050613">
    <property type="entry name" value="Sec_Metabolite_Reg"/>
</dbReference>
<gene>
    <name evidence="6" type="ORF">QQS21_010054</name>
</gene>
<dbReference type="GO" id="GO:0008270">
    <property type="term" value="F:zinc ion binding"/>
    <property type="evidence" value="ECO:0007669"/>
    <property type="project" value="InterPro"/>
</dbReference>
<dbReference type="SMART" id="SM00066">
    <property type="entry name" value="GAL4"/>
    <property type="match status" value="1"/>
</dbReference>
<evidence type="ECO:0000313" key="7">
    <source>
        <dbReference type="Proteomes" id="UP001251528"/>
    </source>
</evidence>
<protein>
    <recommendedName>
        <fullName evidence="5">Zn(2)-C6 fungal-type domain-containing protein</fullName>
    </recommendedName>
</protein>
<evidence type="ECO:0000256" key="4">
    <source>
        <dbReference type="SAM" id="MobiDB-lite"/>
    </source>
</evidence>
<dbReference type="Pfam" id="PF04082">
    <property type="entry name" value="Fungal_trans"/>
    <property type="match status" value="1"/>
</dbReference>
<organism evidence="6 7">
    <name type="scientific">Conoideocrella luteorostrata</name>
    <dbReference type="NCBI Taxonomy" id="1105319"/>
    <lineage>
        <taxon>Eukaryota</taxon>
        <taxon>Fungi</taxon>
        <taxon>Dikarya</taxon>
        <taxon>Ascomycota</taxon>
        <taxon>Pezizomycotina</taxon>
        <taxon>Sordariomycetes</taxon>
        <taxon>Hypocreomycetidae</taxon>
        <taxon>Hypocreales</taxon>
        <taxon>Clavicipitaceae</taxon>
        <taxon>Conoideocrella</taxon>
    </lineage>
</organism>
<comment type="caution">
    <text evidence="6">The sequence shown here is derived from an EMBL/GenBank/DDBJ whole genome shotgun (WGS) entry which is preliminary data.</text>
</comment>
<dbReference type="PANTHER" id="PTHR31001:SF81">
    <property type="entry name" value="ZN(II)2CYS6 TRANSCRIPTION FACTOR"/>
    <property type="match status" value="1"/>
</dbReference>
<dbReference type="GO" id="GO:0003677">
    <property type="term" value="F:DNA binding"/>
    <property type="evidence" value="ECO:0007669"/>
    <property type="project" value="InterPro"/>
</dbReference>
<dbReference type="InterPro" id="IPR001138">
    <property type="entry name" value="Zn2Cys6_DnaBD"/>
</dbReference>
<keyword evidence="7" id="KW-1185">Reference proteome</keyword>
<keyword evidence="2" id="KW-0479">Metal-binding</keyword>
<feature type="compositionally biased region" description="Low complexity" evidence="4">
    <location>
        <begin position="36"/>
        <end position="49"/>
    </location>
</feature>
<dbReference type="AlphaFoldDB" id="A0AAJ0CFR9"/>
<accession>A0AAJ0CFR9</accession>
<evidence type="ECO:0000259" key="5">
    <source>
        <dbReference type="PROSITE" id="PS50048"/>
    </source>
</evidence>
<comment type="subcellular location">
    <subcellularLocation>
        <location evidence="1">Nucleus</location>
    </subcellularLocation>
</comment>
<dbReference type="GO" id="GO:0005634">
    <property type="term" value="C:nucleus"/>
    <property type="evidence" value="ECO:0007669"/>
    <property type="project" value="UniProtKB-SubCell"/>
</dbReference>